<dbReference type="EMBL" id="AFRZ01000001">
    <property type="protein sequence ID" value="EHP29049.1"/>
    <property type="molecule type" value="Genomic_DNA"/>
</dbReference>
<dbReference type="SUPFAM" id="SSF51430">
    <property type="entry name" value="NAD(P)-linked oxidoreductase"/>
    <property type="match status" value="1"/>
</dbReference>
<dbReference type="AlphaFoldDB" id="B6BKJ4"/>
<evidence type="ECO:0000259" key="1">
    <source>
        <dbReference type="Pfam" id="PF00248"/>
    </source>
</evidence>
<proteinExistence type="predicted"/>
<comment type="caution">
    <text evidence="2">The sequence shown here is derived from an EMBL/GenBank/DDBJ whole genome shotgun (WGS) entry which is preliminary data.</text>
</comment>
<dbReference type="STRING" id="929558.SMGD1_0522"/>
<organism evidence="2 3">
    <name type="scientific">Sulfurimonas gotlandica (strain DSM 19862 / JCM 16533 / GD1)</name>
    <dbReference type="NCBI Taxonomy" id="929558"/>
    <lineage>
        <taxon>Bacteria</taxon>
        <taxon>Pseudomonadati</taxon>
        <taxon>Campylobacterota</taxon>
        <taxon>Epsilonproteobacteria</taxon>
        <taxon>Campylobacterales</taxon>
        <taxon>Sulfurimonadaceae</taxon>
        <taxon>Sulfurimonas</taxon>
    </lineage>
</organism>
<dbReference type="PANTHER" id="PTHR43312">
    <property type="entry name" value="D-THREO-ALDOSE 1-DEHYDROGENASE"/>
    <property type="match status" value="1"/>
</dbReference>
<dbReference type="InterPro" id="IPR023210">
    <property type="entry name" value="NADP_OxRdtase_dom"/>
</dbReference>
<reference evidence="2 3" key="1">
    <citation type="journal article" date="2012" name="Proc. Natl. Acad. Sci. U.S.A.">
        <title>Genome and physiology of a model Epsilonproteobacterium responsible for sulfide detoxification in marine oxygen depletion zones.</title>
        <authorList>
            <person name="Grote J."/>
            <person name="Schott T."/>
            <person name="Bruckner C.G."/>
            <person name="Glockner F.O."/>
            <person name="Jost G."/>
            <person name="Teeling H."/>
            <person name="Labrenz M."/>
            <person name="Jurgens K."/>
        </authorList>
    </citation>
    <scope>NUCLEOTIDE SEQUENCE [LARGE SCALE GENOMIC DNA]</scope>
    <source>
        <strain evidence="2 3">GD1</strain>
    </source>
</reference>
<dbReference type="OrthoDB" id="9783572at2"/>
<dbReference type="eggNOG" id="COG0667">
    <property type="taxonomic scope" value="Bacteria"/>
</dbReference>
<dbReference type="Gene3D" id="3.20.20.100">
    <property type="entry name" value="NADP-dependent oxidoreductase domain"/>
    <property type="match status" value="1"/>
</dbReference>
<accession>B6BKJ4</accession>
<name>B6BKJ4_SULGG</name>
<keyword evidence="3" id="KW-1185">Reference proteome</keyword>
<dbReference type="PANTHER" id="PTHR43312:SF1">
    <property type="entry name" value="NADP-DEPENDENT OXIDOREDUCTASE DOMAIN-CONTAINING PROTEIN"/>
    <property type="match status" value="1"/>
</dbReference>
<dbReference type="InterPro" id="IPR053135">
    <property type="entry name" value="AKR2_Oxidoreductase"/>
</dbReference>
<evidence type="ECO:0000313" key="3">
    <source>
        <dbReference type="Proteomes" id="UP000006431"/>
    </source>
</evidence>
<dbReference type="Proteomes" id="UP000006431">
    <property type="component" value="Unassembled WGS sequence"/>
</dbReference>
<protein>
    <submittedName>
        <fullName evidence="2">Oxidoreductase</fullName>
    </submittedName>
</protein>
<dbReference type="InterPro" id="IPR036812">
    <property type="entry name" value="NAD(P)_OxRdtase_dom_sf"/>
</dbReference>
<gene>
    <name evidence="2" type="ORF">SMGD1_0522</name>
</gene>
<accession>H1FVC3</accession>
<feature type="domain" description="NADP-dependent oxidoreductase" evidence="1">
    <location>
        <begin position="13"/>
        <end position="286"/>
    </location>
</feature>
<evidence type="ECO:0000313" key="2">
    <source>
        <dbReference type="EMBL" id="EHP29049.1"/>
    </source>
</evidence>
<dbReference type="RefSeq" id="WP_008337990.1">
    <property type="nucleotide sequence ID" value="NZ_AFRZ01000001.1"/>
</dbReference>
<dbReference type="HOGENOM" id="CLU_023205_11_0_7"/>
<dbReference type="CDD" id="cd19097">
    <property type="entry name" value="AKR_unchar"/>
    <property type="match status" value="1"/>
</dbReference>
<dbReference type="Pfam" id="PF00248">
    <property type="entry name" value="Aldo_ket_red"/>
    <property type="match status" value="1"/>
</dbReference>
<sequence>MKYVKYNDYDISKLSLGTVQFGLNYGIANQNGQPNQDTVNDILNYVSSMGINSFDTAQGYGDSEEVLGNYFKTIVEPRISVVSKIDSKVLELKEHDLIESIKGSSTRLHVDCLFALLMHNSNLMDKWDKSFSNKVRILKQKNIIKYFGVSIYSNKEFELALYNEDIDIIQIPFNLFDQRALKNKWFDKAKNKNKFIFIRSIYLQGLLLMNTEDIPEKLSFAKEYVKMVEEFSIRLQISKNELCLSFVNSVAKDASILFGCETLAQAKENLNIYNNLKDINCEVIKEISDTFKDLDERIYNPTKW</sequence>
<dbReference type="PATRIC" id="fig|929558.5.peg.520"/>